<evidence type="ECO:0000259" key="7">
    <source>
        <dbReference type="PROSITE" id="PS50850"/>
    </source>
</evidence>
<dbReference type="InterPro" id="IPR011701">
    <property type="entry name" value="MFS"/>
</dbReference>
<proteinExistence type="predicted"/>
<evidence type="ECO:0000256" key="2">
    <source>
        <dbReference type="ARBA" id="ARBA00022448"/>
    </source>
</evidence>
<keyword evidence="5 6" id="KW-0472">Membrane</keyword>
<organism evidence="8 9">
    <name type="scientific">Helicostylum pulchrum</name>
    <dbReference type="NCBI Taxonomy" id="562976"/>
    <lineage>
        <taxon>Eukaryota</taxon>
        <taxon>Fungi</taxon>
        <taxon>Fungi incertae sedis</taxon>
        <taxon>Mucoromycota</taxon>
        <taxon>Mucoromycotina</taxon>
        <taxon>Mucoromycetes</taxon>
        <taxon>Mucorales</taxon>
        <taxon>Mucorineae</taxon>
        <taxon>Mucoraceae</taxon>
        <taxon>Helicostylum</taxon>
    </lineage>
</organism>
<feature type="transmembrane region" description="Helical" evidence="6">
    <location>
        <begin position="51"/>
        <end position="69"/>
    </location>
</feature>
<dbReference type="PANTHER" id="PTHR43791:SF36">
    <property type="entry name" value="TRANSPORTER, PUTATIVE (AFU_ORTHOLOGUE AFUA_6G08340)-RELATED"/>
    <property type="match status" value="1"/>
</dbReference>
<dbReference type="InterPro" id="IPR020846">
    <property type="entry name" value="MFS_dom"/>
</dbReference>
<feature type="transmembrane region" description="Helical" evidence="6">
    <location>
        <begin position="148"/>
        <end position="171"/>
    </location>
</feature>
<protein>
    <recommendedName>
        <fullName evidence="7">Major facilitator superfamily (MFS) profile domain-containing protein</fullName>
    </recommendedName>
</protein>
<reference evidence="8 9" key="1">
    <citation type="submission" date="2024-04" db="EMBL/GenBank/DDBJ databases">
        <title>genome sequences of Mucor flavus KT1a and Helicostylum pulchrum KT1b strains isolation_sourced from the surface of a dry-aged beef.</title>
        <authorList>
            <person name="Toyotome T."/>
            <person name="Hosono M."/>
            <person name="Torimaru M."/>
            <person name="Fukuda K."/>
            <person name="Mikami N."/>
        </authorList>
    </citation>
    <scope>NUCLEOTIDE SEQUENCE [LARGE SCALE GENOMIC DNA]</scope>
    <source>
        <strain evidence="8 9">KT1b</strain>
    </source>
</reference>
<dbReference type="EMBL" id="BAABUJ010000015">
    <property type="protein sequence ID" value="GAA5800266.1"/>
    <property type="molecule type" value="Genomic_DNA"/>
</dbReference>
<feature type="domain" description="Major facilitator superfamily (MFS) profile" evidence="7">
    <location>
        <begin position="56"/>
        <end position="478"/>
    </location>
</feature>
<feature type="transmembrane region" description="Helical" evidence="6">
    <location>
        <begin position="217"/>
        <end position="237"/>
    </location>
</feature>
<feature type="transmembrane region" description="Helical" evidence="6">
    <location>
        <begin position="122"/>
        <end position="141"/>
    </location>
</feature>
<dbReference type="PANTHER" id="PTHR43791">
    <property type="entry name" value="PERMEASE-RELATED"/>
    <property type="match status" value="1"/>
</dbReference>
<dbReference type="PROSITE" id="PS50850">
    <property type="entry name" value="MFS"/>
    <property type="match status" value="1"/>
</dbReference>
<feature type="transmembrane region" description="Helical" evidence="6">
    <location>
        <begin position="328"/>
        <end position="349"/>
    </location>
</feature>
<comment type="subcellular location">
    <subcellularLocation>
        <location evidence="1">Membrane</location>
        <topology evidence="1">Multi-pass membrane protein</topology>
    </subcellularLocation>
</comment>
<evidence type="ECO:0000313" key="8">
    <source>
        <dbReference type="EMBL" id="GAA5800266.1"/>
    </source>
</evidence>
<evidence type="ECO:0000256" key="1">
    <source>
        <dbReference type="ARBA" id="ARBA00004141"/>
    </source>
</evidence>
<sequence length="514" mass="58073">MAPRKELASSSRKVSYQSVNQIDSTKEEVTYFFDDDQFTWTAAEEQQVLNLIDKYLMTFILIMTFVLNMDRTNLSNAMSDNLAEDLGFTNDGVNTGILIYHIVFTVCTLPSNSMSKAVGAHLWIPILMNSWAIVTWAHALIHEFKGFIIVRVAIAITEAGFIPACLSYMSLWYKTNELATRLAWFWGAQAFASAVSGLISFGVFRMRGIYGLEGWKWLFIIDGVATHIIGLIAFYYLPSSPEGTQGGLRGEDGWFTKRQIRIAVLRITRDDETKKEQDKPITRADVTQALFDSNLWTHLIITFIGMIPTYPIASYLPSMIRDAGFSTTMANLLTAPSHIIGLIASIFIARGSDKYGNVTLFALIGTVWAFIGFILLEILPDDRGRWQLYGAALFTASSPSWHGMQVAWMSSNIAPIGKRTLALAAVIGAANINGVPGSQIYQTDDAPRYHNGNKINIYLQAVTIILFLFQRTRYDLTNKWRSYTWSRMNDFEKKTYLDENEKKGNNRLDFRYRL</sequence>
<keyword evidence="2" id="KW-0813">Transport</keyword>
<evidence type="ECO:0000313" key="9">
    <source>
        <dbReference type="Proteomes" id="UP001476247"/>
    </source>
</evidence>
<feature type="transmembrane region" description="Helical" evidence="6">
    <location>
        <begin position="183"/>
        <end position="205"/>
    </location>
</feature>
<dbReference type="InterPro" id="IPR036259">
    <property type="entry name" value="MFS_trans_sf"/>
</dbReference>
<name>A0ABP9XZS9_9FUNG</name>
<dbReference type="Proteomes" id="UP001476247">
    <property type="component" value="Unassembled WGS sequence"/>
</dbReference>
<gene>
    <name evidence="8" type="ORF">HPULCUR_005692</name>
</gene>
<evidence type="ECO:0000256" key="3">
    <source>
        <dbReference type="ARBA" id="ARBA00022692"/>
    </source>
</evidence>
<feature type="transmembrane region" description="Helical" evidence="6">
    <location>
        <begin position="295"/>
        <end position="316"/>
    </location>
</feature>
<keyword evidence="4 6" id="KW-1133">Transmembrane helix</keyword>
<dbReference type="Gene3D" id="1.20.1250.20">
    <property type="entry name" value="MFS general substrate transporter like domains"/>
    <property type="match status" value="2"/>
</dbReference>
<evidence type="ECO:0000256" key="6">
    <source>
        <dbReference type="SAM" id="Phobius"/>
    </source>
</evidence>
<evidence type="ECO:0000256" key="4">
    <source>
        <dbReference type="ARBA" id="ARBA00022989"/>
    </source>
</evidence>
<accession>A0ABP9XZS9</accession>
<keyword evidence="9" id="KW-1185">Reference proteome</keyword>
<evidence type="ECO:0000256" key="5">
    <source>
        <dbReference type="ARBA" id="ARBA00023136"/>
    </source>
</evidence>
<dbReference type="SUPFAM" id="SSF103473">
    <property type="entry name" value="MFS general substrate transporter"/>
    <property type="match status" value="1"/>
</dbReference>
<feature type="transmembrane region" description="Helical" evidence="6">
    <location>
        <begin position="355"/>
        <end position="376"/>
    </location>
</feature>
<comment type="caution">
    <text evidence="8">The sequence shown here is derived from an EMBL/GenBank/DDBJ whole genome shotgun (WGS) entry which is preliminary data.</text>
</comment>
<keyword evidence="3 6" id="KW-0812">Transmembrane</keyword>
<dbReference type="Pfam" id="PF07690">
    <property type="entry name" value="MFS_1"/>
    <property type="match status" value="1"/>
</dbReference>